<dbReference type="Proteomes" id="UP001583186">
    <property type="component" value="Unassembled WGS sequence"/>
</dbReference>
<feature type="compositionally biased region" description="Gly residues" evidence="1">
    <location>
        <begin position="1"/>
        <end position="10"/>
    </location>
</feature>
<dbReference type="SUPFAM" id="SSF53335">
    <property type="entry name" value="S-adenosyl-L-methionine-dependent methyltransferases"/>
    <property type="match status" value="1"/>
</dbReference>
<name>A0ABR3Z0A8_9PEZI</name>
<sequence>MSGTNLGAGTGPVPDNGEGGNAAAIAPVTTGLLPPEHWTQLGQVRALKYHISSESQRYYLTCYMQVNVFDNDDTESARARANLSSTASISSSIVKYRTIQGRTYHSELGNASYCDFADQYPNATVIGTDISPIQPSDIDDYTREWSFPDNDFDFVHAYRVTAPGGYLESYEGSPNVRSDDDTLPSGTAMAQWGPLFINGGKLIGRSFSVVDDDIQKKAMAAAGFVDIQDRLIKVPSGPWTADPRVREIGVFSQRAVESDIEGFILFFTNVQ</sequence>
<evidence type="ECO:0000313" key="3">
    <source>
        <dbReference type="Proteomes" id="UP001583186"/>
    </source>
</evidence>
<comment type="caution">
    <text evidence="2">The sequence shown here is derived from an EMBL/GenBank/DDBJ whole genome shotgun (WGS) entry which is preliminary data.</text>
</comment>
<proteinExistence type="predicted"/>
<reference evidence="2 3" key="1">
    <citation type="journal article" date="2024" name="IMA Fungus">
        <title>IMA Genome - F19 : A genome assembly and annotation guide to empower mycologists, including annotated draft genome sequences of Ceratocystis pirilliformis, Diaporthe australafricana, Fusarium ophioides, Paecilomyces lecythidis, and Sporothrix stenoceras.</title>
        <authorList>
            <person name="Aylward J."/>
            <person name="Wilson A.M."/>
            <person name="Visagie C.M."/>
            <person name="Spraker J."/>
            <person name="Barnes I."/>
            <person name="Buitendag C."/>
            <person name="Ceriani C."/>
            <person name="Del Mar Angel L."/>
            <person name="du Plessis D."/>
            <person name="Fuchs T."/>
            <person name="Gasser K."/>
            <person name="Kramer D."/>
            <person name="Li W."/>
            <person name="Munsamy K."/>
            <person name="Piso A."/>
            <person name="Price J.L."/>
            <person name="Sonnekus B."/>
            <person name="Thomas C."/>
            <person name="van der Nest A."/>
            <person name="van Dijk A."/>
            <person name="van Heerden A."/>
            <person name="van Vuuren N."/>
            <person name="Yilmaz N."/>
            <person name="Duong T.A."/>
            <person name="van der Merwe N.A."/>
            <person name="Wingfield M.J."/>
            <person name="Wingfield B.D."/>
        </authorList>
    </citation>
    <scope>NUCLEOTIDE SEQUENCE [LARGE SCALE GENOMIC DNA]</scope>
    <source>
        <strain evidence="2 3">CMW 5346</strain>
    </source>
</reference>
<dbReference type="EMBL" id="JAWCUI010000040">
    <property type="protein sequence ID" value="KAL1892969.1"/>
    <property type="molecule type" value="Genomic_DNA"/>
</dbReference>
<keyword evidence="3" id="KW-1185">Reference proteome</keyword>
<evidence type="ECO:0000256" key="1">
    <source>
        <dbReference type="SAM" id="MobiDB-lite"/>
    </source>
</evidence>
<accession>A0ABR3Z0A8</accession>
<gene>
    <name evidence="2" type="ORF">Sste5346_006648</name>
</gene>
<organism evidence="2 3">
    <name type="scientific">Sporothrix stenoceras</name>
    <dbReference type="NCBI Taxonomy" id="5173"/>
    <lineage>
        <taxon>Eukaryota</taxon>
        <taxon>Fungi</taxon>
        <taxon>Dikarya</taxon>
        <taxon>Ascomycota</taxon>
        <taxon>Pezizomycotina</taxon>
        <taxon>Sordariomycetes</taxon>
        <taxon>Sordariomycetidae</taxon>
        <taxon>Ophiostomatales</taxon>
        <taxon>Ophiostomataceae</taxon>
        <taxon>Sporothrix</taxon>
    </lineage>
</organism>
<protein>
    <submittedName>
        <fullName evidence="2">Uncharacterized protein</fullName>
    </submittedName>
</protein>
<evidence type="ECO:0000313" key="2">
    <source>
        <dbReference type="EMBL" id="KAL1892969.1"/>
    </source>
</evidence>
<dbReference type="InterPro" id="IPR029063">
    <property type="entry name" value="SAM-dependent_MTases_sf"/>
</dbReference>
<feature type="region of interest" description="Disordered" evidence="1">
    <location>
        <begin position="1"/>
        <end position="22"/>
    </location>
</feature>